<keyword evidence="5" id="KW-0808">Transferase</keyword>
<accession>A0ABN0P1U4</accession>
<dbReference type="PANTHER" id="PTHR17490:SF16">
    <property type="entry name" value="THREONYLCARBAMOYL-AMP SYNTHASE"/>
    <property type="match status" value="1"/>
</dbReference>
<feature type="domain" description="YrdC-like" evidence="12">
    <location>
        <begin position="8"/>
        <end position="196"/>
    </location>
</feature>
<reference evidence="13 14" key="1">
    <citation type="submission" date="2013-08" db="EMBL/GenBank/DDBJ databases">
        <authorList>
            <person name="Weinstock G."/>
            <person name="Sodergren E."/>
            <person name="Wylie T."/>
            <person name="Fulton L."/>
            <person name="Fulton R."/>
            <person name="Fronick C."/>
            <person name="O'Laughlin M."/>
            <person name="Godfrey J."/>
            <person name="Miner T."/>
            <person name="Herter B."/>
            <person name="Appelbaum E."/>
            <person name="Cordes M."/>
            <person name="Lek S."/>
            <person name="Wollam A."/>
            <person name="Pepin K.H."/>
            <person name="Palsikar V.B."/>
            <person name="Mitreva M."/>
            <person name="Wilson R.K."/>
        </authorList>
    </citation>
    <scope>NUCLEOTIDE SEQUENCE [LARGE SCALE GENOMIC DNA]</scope>
    <source>
        <strain evidence="13 14">ATCC 700332</strain>
    </source>
</reference>
<comment type="caution">
    <text evidence="13">The sequence shown here is derived from an EMBL/GenBank/DDBJ whole genome shotgun (WGS) entry which is preliminary data.</text>
</comment>
<dbReference type="Gene3D" id="3.90.870.10">
    <property type="entry name" value="DHBP synthase"/>
    <property type="match status" value="1"/>
</dbReference>
<keyword evidence="8" id="KW-0547">Nucleotide-binding</keyword>
<proteinExistence type="inferred from homology"/>
<evidence type="ECO:0000256" key="2">
    <source>
        <dbReference type="ARBA" id="ARBA00007663"/>
    </source>
</evidence>
<comment type="subcellular location">
    <subcellularLocation>
        <location evidence="1">Cytoplasm</location>
    </subcellularLocation>
</comment>
<evidence type="ECO:0000256" key="10">
    <source>
        <dbReference type="ARBA" id="ARBA00029774"/>
    </source>
</evidence>
<evidence type="ECO:0000256" key="11">
    <source>
        <dbReference type="ARBA" id="ARBA00048366"/>
    </source>
</evidence>
<evidence type="ECO:0000256" key="4">
    <source>
        <dbReference type="ARBA" id="ARBA00022490"/>
    </source>
</evidence>
<dbReference type="PANTHER" id="PTHR17490">
    <property type="entry name" value="SUA5"/>
    <property type="match status" value="1"/>
</dbReference>
<dbReference type="RefSeq" id="WP_021686051.1">
    <property type="nucleotide sequence ID" value="NZ_KI260552.1"/>
</dbReference>
<name>A0ABN0P1U4_TRELE</name>
<dbReference type="InterPro" id="IPR006070">
    <property type="entry name" value="Sua5-like_dom"/>
</dbReference>
<dbReference type="EC" id="2.7.7.87" evidence="3"/>
<evidence type="ECO:0000256" key="1">
    <source>
        <dbReference type="ARBA" id="ARBA00004496"/>
    </source>
</evidence>
<keyword evidence="14" id="KW-1185">Reference proteome</keyword>
<evidence type="ECO:0000256" key="7">
    <source>
        <dbReference type="ARBA" id="ARBA00022695"/>
    </source>
</evidence>
<protein>
    <recommendedName>
        <fullName evidence="10">L-threonylcarbamoyladenylate synthase</fullName>
        <ecNumber evidence="3">2.7.7.87</ecNumber>
    </recommendedName>
    <alternativeName>
        <fullName evidence="10">L-threonylcarbamoyladenylate synthase</fullName>
    </alternativeName>
</protein>
<dbReference type="Pfam" id="PF01300">
    <property type="entry name" value="Sua5_yciO_yrdC"/>
    <property type="match status" value="1"/>
</dbReference>
<comment type="similarity">
    <text evidence="2">Belongs to the SUA5 family.</text>
</comment>
<keyword evidence="4" id="KW-0963">Cytoplasm</keyword>
<organism evidence="13 14">
    <name type="scientific">Treponema lecithinolyticum ATCC 700332</name>
    <dbReference type="NCBI Taxonomy" id="1321815"/>
    <lineage>
        <taxon>Bacteria</taxon>
        <taxon>Pseudomonadati</taxon>
        <taxon>Spirochaetota</taxon>
        <taxon>Spirochaetia</taxon>
        <taxon>Spirochaetales</taxon>
        <taxon>Treponemataceae</taxon>
        <taxon>Treponema</taxon>
    </lineage>
</organism>
<evidence type="ECO:0000256" key="6">
    <source>
        <dbReference type="ARBA" id="ARBA00022694"/>
    </source>
</evidence>
<evidence type="ECO:0000256" key="9">
    <source>
        <dbReference type="ARBA" id="ARBA00022840"/>
    </source>
</evidence>
<evidence type="ECO:0000256" key="8">
    <source>
        <dbReference type="ARBA" id="ARBA00022741"/>
    </source>
</evidence>
<keyword evidence="6" id="KW-0819">tRNA processing</keyword>
<dbReference type="PROSITE" id="PS51163">
    <property type="entry name" value="YRDC"/>
    <property type="match status" value="1"/>
</dbReference>
<evidence type="ECO:0000259" key="12">
    <source>
        <dbReference type="PROSITE" id="PS51163"/>
    </source>
</evidence>
<keyword evidence="7" id="KW-0548">Nucleotidyltransferase</keyword>
<dbReference type="InterPro" id="IPR050156">
    <property type="entry name" value="TC-AMP_synthase_SUA5"/>
</dbReference>
<evidence type="ECO:0000256" key="5">
    <source>
        <dbReference type="ARBA" id="ARBA00022679"/>
    </source>
</evidence>
<sequence>MILQKSDRLCLQTVCQALKKNQIVIIPTDTVYGFSGIVPESEDRIRRIKGRDKTKPFIRLIADLEDIALYSDTRIPQKIKDLMPAPITLIVDERCSAAGVERMSGDTGTAPLTSLAFRCPCDEWLRNLIRLCGKPLYSTSVNRSGCPVLTDVHEMEKEFSKEVFCIVDGHTPPSSLPSTIVDIRDGSIKILRQGSVKITV</sequence>
<keyword evidence="9" id="KW-0067">ATP-binding</keyword>
<evidence type="ECO:0000313" key="13">
    <source>
        <dbReference type="EMBL" id="ERJ94545.1"/>
    </source>
</evidence>
<dbReference type="SUPFAM" id="SSF55821">
    <property type="entry name" value="YrdC/RibB"/>
    <property type="match status" value="1"/>
</dbReference>
<dbReference type="EMBL" id="AWVH01000002">
    <property type="protein sequence ID" value="ERJ94545.1"/>
    <property type="molecule type" value="Genomic_DNA"/>
</dbReference>
<dbReference type="InterPro" id="IPR017945">
    <property type="entry name" value="DHBP_synth_RibB-like_a/b_dom"/>
</dbReference>
<evidence type="ECO:0000313" key="14">
    <source>
        <dbReference type="Proteomes" id="UP000016649"/>
    </source>
</evidence>
<dbReference type="Proteomes" id="UP000016649">
    <property type="component" value="Unassembled WGS sequence"/>
</dbReference>
<gene>
    <name evidence="13" type="ORF">HMPREF9193_00084</name>
</gene>
<comment type="catalytic activity">
    <reaction evidence="11">
        <text>L-threonine + hydrogencarbonate + ATP = L-threonylcarbamoyladenylate + diphosphate + H2O</text>
        <dbReference type="Rhea" id="RHEA:36407"/>
        <dbReference type="ChEBI" id="CHEBI:15377"/>
        <dbReference type="ChEBI" id="CHEBI:17544"/>
        <dbReference type="ChEBI" id="CHEBI:30616"/>
        <dbReference type="ChEBI" id="CHEBI:33019"/>
        <dbReference type="ChEBI" id="CHEBI:57926"/>
        <dbReference type="ChEBI" id="CHEBI:73682"/>
        <dbReference type="EC" id="2.7.7.87"/>
    </reaction>
</comment>
<evidence type="ECO:0000256" key="3">
    <source>
        <dbReference type="ARBA" id="ARBA00012584"/>
    </source>
</evidence>